<evidence type="ECO:0008006" key="5">
    <source>
        <dbReference type="Google" id="ProtNLM"/>
    </source>
</evidence>
<organism evidence="3 4">
    <name type="scientific">Athelia psychrophila</name>
    <dbReference type="NCBI Taxonomy" id="1759441"/>
    <lineage>
        <taxon>Eukaryota</taxon>
        <taxon>Fungi</taxon>
        <taxon>Dikarya</taxon>
        <taxon>Basidiomycota</taxon>
        <taxon>Agaricomycotina</taxon>
        <taxon>Agaricomycetes</taxon>
        <taxon>Agaricomycetidae</taxon>
        <taxon>Atheliales</taxon>
        <taxon>Atheliaceae</taxon>
        <taxon>Athelia</taxon>
    </lineage>
</organism>
<dbReference type="InterPro" id="IPR012341">
    <property type="entry name" value="6hp_glycosidase-like_sf"/>
</dbReference>
<reference evidence="3 4" key="1">
    <citation type="journal article" date="2016" name="Mol. Biol. Evol.">
        <title>Comparative Genomics of Early-Diverging Mushroom-Forming Fungi Provides Insights into the Origins of Lignocellulose Decay Capabilities.</title>
        <authorList>
            <person name="Nagy L.G."/>
            <person name="Riley R."/>
            <person name="Tritt A."/>
            <person name="Adam C."/>
            <person name="Daum C."/>
            <person name="Floudas D."/>
            <person name="Sun H."/>
            <person name="Yadav J.S."/>
            <person name="Pangilinan J."/>
            <person name="Larsson K.H."/>
            <person name="Matsuura K."/>
            <person name="Barry K."/>
            <person name="Labutti K."/>
            <person name="Kuo R."/>
            <person name="Ohm R.A."/>
            <person name="Bhattacharya S.S."/>
            <person name="Shirouzu T."/>
            <person name="Yoshinaga Y."/>
            <person name="Martin F.M."/>
            <person name="Grigoriev I.V."/>
            <person name="Hibbett D.S."/>
        </authorList>
    </citation>
    <scope>NUCLEOTIDE SEQUENCE [LARGE SCALE GENOMIC DNA]</scope>
    <source>
        <strain evidence="3 4">CBS 109695</strain>
    </source>
</reference>
<gene>
    <name evidence="3" type="ORF">FIBSPDRAFT_865964</name>
</gene>
<dbReference type="GO" id="GO:0005975">
    <property type="term" value="P:carbohydrate metabolic process"/>
    <property type="evidence" value="ECO:0007669"/>
    <property type="project" value="InterPro"/>
</dbReference>
<dbReference type="AlphaFoldDB" id="A0A166F5H1"/>
<evidence type="ECO:0000313" key="3">
    <source>
        <dbReference type="EMBL" id="KZP16457.1"/>
    </source>
</evidence>
<keyword evidence="2" id="KW-0732">Signal</keyword>
<evidence type="ECO:0000256" key="2">
    <source>
        <dbReference type="SAM" id="SignalP"/>
    </source>
</evidence>
<dbReference type="InterPro" id="IPR008928">
    <property type="entry name" value="6-hairpin_glycosidase_sf"/>
</dbReference>
<feature type="chain" id="PRO_5007873065" description="Glycoside hydrolase family 105 protein" evidence="2">
    <location>
        <begin position="32"/>
        <end position="459"/>
    </location>
</feature>
<keyword evidence="4" id="KW-1185">Reference proteome</keyword>
<keyword evidence="1" id="KW-0378">Hydrolase</keyword>
<feature type="signal peptide" evidence="2">
    <location>
        <begin position="1"/>
        <end position="31"/>
    </location>
</feature>
<dbReference type="PANTHER" id="PTHR41814:SF1">
    <property type="entry name" value="CELLULASE"/>
    <property type="match status" value="1"/>
</dbReference>
<proteinExistence type="predicted"/>
<dbReference type="GO" id="GO:0016787">
    <property type="term" value="F:hydrolase activity"/>
    <property type="evidence" value="ECO:0007669"/>
    <property type="project" value="UniProtKB-KW"/>
</dbReference>
<dbReference type="SUPFAM" id="SSF48208">
    <property type="entry name" value="Six-hairpin glycosidases"/>
    <property type="match status" value="1"/>
</dbReference>
<dbReference type="InterPro" id="IPR010905">
    <property type="entry name" value="Glyco_hydro_88"/>
</dbReference>
<protein>
    <recommendedName>
        <fullName evidence="5">Glycoside hydrolase family 105 protein</fullName>
    </recommendedName>
</protein>
<evidence type="ECO:0000313" key="4">
    <source>
        <dbReference type="Proteomes" id="UP000076532"/>
    </source>
</evidence>
<dbReference type="EMBL" id="KV417593">
    <property type="protein sequence ID" value="KZP16457.1"/>
    <property type="molecule type" value="Genomic_DNA"/>
</dbReference>
<dbReference type="PANTHER" id="PTHR41814">
    <property type="entry name" value="EXPRESSED PROTEIN"/>
    <property type="match status" value="1"/>
</dbReference>
<sequence>MPKLTTTPRPTWRSLALVLVAAAAFSSPCSAASAQNLSNTLFATVVSNLAESAKLSWELGTRSQALLELNAPAYSVLTSSAKLPPSSSLSSSANASLAPVLSIAQAIVANRSTSNGGVTGPQALINDSAAGDPASIGMAVLLANWTGQGKADGLDYAGAATDQLNWLYSPSVPKTADGAISHRTDQLQLWSDSVYMVPPFLAYYGALTGNQTLLTEAYTQVSLYRSYLQDTNASAHGVWHHVVLGQGADYGHWSTGNAWAAAGMLRVLGTIQNSAFAKPLAAQQTDLAHWAGEVLGGMYALLDATAVFKNYPDQDLAPADAAAGVGGNFYDAAGTALLASAAYRLSLLAGVHTYTAHAEASRTALFATAANSTQQHFTAGGWLTPVVNPNQYTFELDQSGGAGSPESAAFVVELDAAWRDWVAAGSKGANGSARGVGIPEVGLWIGAGAGVVGWWVFGL</sequence>
<dbReference type="Gene3D" id="1.50.10.10">
    <property type="match status" value="1"/>
</dbReference>
<dbReference type="OrthoDB" id="4138492at2759"/>
<dbReference type="Proteomes" id="UP000076532">
    <property type="component" value="Unassembled WGS sequence"/>
</dbReference>
<accession>A0A166F5H1</accession>
<name>A0A166F5H1_9AGAM</name>
<evidence type="ECO:0000256" key="1">
    <source>
        <dbReference type="ARBA" id="ARBA00022801"/>
    </source>
</evidence>
<dbReference type="STRING" id="436010.A0A166F5H1"/>
<dbReference type="Pfam" id="PF07470">
    <property type="entry name" value="Glyco_hydro_88"/>
    <property type="match status" value="1"/>
</dbReference>